<dbReference type="AlphaFoldDB" id="A0A5C4LI59"/>
<dbReference type="OrthoDB" id="8000080at2"/>
<gene>
    <name evidence="1" type="ORF">FF100_13025</name>
</gene>
<dbReference type="EMBL" id="VDDA01000004">
    <property type="protein sequence ID" value="TNC13684.1"/>
    <property type="molecule type" value="Genomic_DNA"/>
</dbReference>
<organism evidence="1 2">
    <name type="scientific">Methylobacterium terricola</name>
    <dbReference type="NCBI Taxonomy" id="2583531"/>
    <lineage>
        <taxon>Bacteria</taxon>
        <taxon>Pseudomonadati</taxon>
        <taxon>Pseudomonadota</taxon>
        <taxon>Alphaproteobacteria</taxon>
        <taxon>Hyphomicrobiales</taxon>
        <taxon>Methylobacteriaceae</taxon>
        <taxon>Methylobacterium</taxon>
    </lineage>
</organism>
<reference evidence="1 2" key="1">
    <citation type="submission" date="2019-06" db="EMBL/GenBank/DDBJ databases">
        <title>Genome of Methylobacterium sp. 17Sr1-39.</title>
        <authorList>
            <person name="Seo T."/>
        </authorList>
    </citation>
    <scope>NUCLEOTIDE SEQUENCE [LARGE SCALE GENOMIC DNA]</scope>
    <source>
        <strain evidence="1 2">17Sr1-39</strain>
    </source>
</reference>
<accession>A0A5C4LI59</accession>
<protein>
    <submittedName>
        <fullName evidence="1">Uncharacterized protein</fullName>
    </submittedName>
</protein>
<comment type="caution">
    <text evidence="1">The sequence shown here is derived from an EMBL/GenBank/DDBJ whole genome shotgun (WGS) entry which is preliminary data.</text>
</comment>
<sequence>MSKGDVGSGDFDPILDKIGFSVGDVSPKDNSVREISEALDCMRLWFAIRTDDGRRRALECLSRIVDDEQP</sequence>
<evidence type="ECO:0000313" key="2">
    <source>
        <dbReference type="Proteomes" id="UP000305267"/>
    </source>
</evidence>
<dbReference type="Proteomes" id="UP000305267">
    <property type="component" value="Unassembled WGS sequence"/>
</dbReference>
<proteinExistence type="predicted"/>
<dbReference type="RefSeq" id="WP_139036093.1">
    <property type="nucleotide sequence ID" value="NZ_VDDA01000004.1"/>
</dbReference>
<name>A0A5C4LI59_9HYPH</name>
<evidence type="ECO:0000313" key="1">
    <source>
        <dbReference type="EMBL" id="TNC13684.1"/>
    </source>
</evidence>
<keyword evidence="2" id="KW-1185">Reference proteome</keyword>